<comment type="cofactor">
    <cofactor evidence="11 14">
        <name>Ca(2+)</name>
        <dbReference type="ChEBI" id="CHEBI:29108"/>
    </cofactor>
    <text evidence="11 14">Binds 2 calcium ions per subunit.</text>
</comment>
<dbReference type="GO" id="GO:0004601">
    <property type="term" value="F:peroxidase activity"/>
    <property type="evidence" value="ECO:0000318"/>
    <property type="project" value="GO_Central"/>
</dbReference>
<comment type="cofactor">
    <cofactor evidence="11 14">
        <name>heme b</name>
        <dbReference type="ChEBI" id="CHEBI:60344"/>
    </cofactor>
    <text evidence="11 14">Binds 1 heme b (iron(II)-protoporphyrin IX) group per subunit.</text>
</comment>
<dbReference type="InterPro" id="IPR002016">
    <property type="entry name" value="Haem_peroxidase"/>
</dbReference>
<comment type="catalytic activity">
    <reaction evidence="1 14">
        <text>2 a phenolic donor + H2O2 = 2 a phenolic radical donor + 2 H2O</text>
        <dbReference type="Rhea" id="RHEA:56136"/>
        <dbReference type="ChEBI" id="CHEBI:15377"/>
        <dbReference type="ChEBI" id="CHEBI:16240"/>
        <dbReference type="ChEBI" id="CHEBI:139520"/>
        <dbReference type="ChEBI" id="CHEBI:139521"/>
        <dbReference type="EC" id="1.11.1.7"/>
    </reaction>
</comment>
<dbReference type="GO" id="GO:0006950">
    <property type="term" value="P:response to stress"/>
    <property type="evidence" value="ECO:0000318"/>
    <property type="project" value="GO_Central"/>
</dbReference>
<dbReference type="CDD" id="cd00693">
    <property type="entry name" value="secretory_peroxidase"/>
    <property type="match status" value="1"/>
</dbReference>
<feature type="binding site" evidence="11">
    <location>
        <position position="187"/>
    </location>
    <ligand>
        <name>Ca(2+)</name>
        <dbReference type="ChEBI" id="CHEBI:29108"/>
        <label>2</label>
    </ligand>
</feature>
<keyword evidence="3 14" id="KW-0575">Peroxidase</keyword>
<feature type="active site" description="Proton acceptor" evidence="9">
    <location>
        <position position="58"/>
    </location>
</feature>
<comment type="similarity">
    <text evidence="14">Belongs to the peroxidase family. Classical plant (class III) peroxidase subfamily.</text>
</comment>
<dbReference type="AlphaFoldDB" id="D8RYY3"/>
<feature type="binding site" evidence="10">
    <location>
        <position position="156"/>
    </location>
    <ligand>
        <name>substrate</name>
    </ligand>
</feature>
<dbReference type="Gramene" id="EFJ22651">
    <property type="protein sequence ID" value="EFJ22651"/>
    <property type="gene ID" value="SELMODRAFT_104946"/>
</dbReference>
<evidence type="ECO:0000313" key="16">
    <source>
        <dbReference type="EMBL" id="EFJ22651.1"/>
    </source>
</evidence>
<dbReference type="InterPro" id="IPR033905">
    <property type="entry name" value="Secretory_peroxidase"/>
</dbReference>
<dbReference type="PANTHER" id="PTHR31235">
    <property type="entry name" value="PEROXIDASE 25-RELATED"/>
    <property type="match status" value="1"/>
</dbReference>
<feature type="binding site" evidence="11">
    <location>
        <position position="238"/>
    </location>
    <ligand>
        <name>Ca(2+)</name>
        <dbReference type="ChEBI" id="CHEBI:29108"/>
        <label>2</label>
    </ligand>
</feature>
<keyword evidence="14" id="KW-0964">Secreted</keyword>
<dbReference type="InterPro" id="IPR010255">
    <property type="entry name" value="Haem_peroxidase_sf"/>
</dbReference>
<dbReference type="Proteomes" id="UP000001514">
    <property type="component" value="Unassembled WGS sequence"/>
</dbReference>
<evidence type="ECO:0000256" key="5">
    <source>
        <dbReference type="ARBA" id="ARBA00022723"/>
    </source>
</evidence>
<protein>
    <recommendedName>
        <fullName evidence="14">Peroxidase</fullName>
        <ecNumber evidence="14">1.11.1.7</ecNumber>
    </recommendedName>
</protein>
<evidence type="ECO:0000256" key="9">
    <source>
        <dbReference type="PIRSR" id="PIRSR600823-1"/>
    </source>
</evidence>
<dbReference type="GO" id="GO:0042744">
    <property type="term" value="P:hydrogen peroxide catabolic process"/>
    <property type="evidence" value="ECO:0007669"/>
    <property type="project" value="UniProtKB-KW"/>
</dbReference>
<dbReference type="STRING" id="88036.D8RYY3"/>
<dbReference type="GO" id="GO:0009505">
    <property type="term" value="C:plant-type cell wall"/>
    <property type="evidence" value="ECO:0000318"/>
    <property type="project" value="GO_Central"/>
</dbReference>
<dbReference type="HOGENOM" id="CLU_010543_0_1_1"/>
<dbReference type="InterPro" id="IPR019793">
    <property type="entry name" value="Peroxidases_heam-ligand_BS"/>
</dbReference>
<evidence type="ECO:0000256" key="1">
    <source>
        <dbReference type="ARBA" id="ARBA00000189"/>
    </source>
</evidence>
<sequence length="328" mass="35825">MFAVFACSSVLLSSSDALEIGYYNKVCPLAEAIVSATVFKHFLQNRTVPAALIRLHFHDCFVRGCDGSLLLDVTPGGEVVEKEALPNKGSVRGFEIIDEAKDAITAVCGNVVSCADVLALSARDSFFLTSGLYYNLPTGRFDGRTSLASEAIPNLPAFTLTAAELKANFARKKLNTNDLIVLSGGHTLGRATCAAFTHRLYNFQNTSRPDPTLSQDYLRILRGICPQSGNPSPRVQLDKGTEFIFDNSYYAEIVKNNGLLQTDQELLFDQETSATIRSFAKDNLSFLKQFSQSMINMGAIEVKTAKDGEIRRKCNVPNSGRISSHATE</sequence>
<gene>
    <name evidence="16" type="ORF">SELMODRAFT_104946</name>
</gene>
<dbReference type="PRINTS" id="PR00461">
    <property type="entry name" value="PLPEROXIDASE"/>
</dbReference>
<evidence type="ECO:0000256" key="3">
    <source>
        <dbReference type="ARBA" id="ARBA00022559"/>
    </source>
</evidence>
<feature type="binding site" evidence="11">
    <location>
        <position position="81"/>
    </location>
    <ligand>
        <name>Ca(2+)</name>
        <dbReference type="ChEBI" id="CHEBI:29108"/>
        <label>1</label>
    </ligand>
</feature>
<dbReference type="KEGG" id="smo:SELMODRAFT_104946"/>
<feature type="binding site" evidence="11">
    <location>
        <position position="59"/>
    </location>
    <ligand>
        <name>Ca(2+)</name>
        <dbReference type="ChEBI" id="CHEBI:29108"/>
        <label>1</label>
    </ligand>
</feature>
<evidence type="ECO:0000256" key="7">
    <source>
        <dbReference type="ARBA" id="ARBA00023004"/>
    </source>
</evidence>
<feature type="signal peptide" evidence="14">
    <location>
        <begin position="1"/>
        <end position="17"/>
    </location>
</feature>
<dbReference type="OrthoDB" id="2113341at2759"/>
<organism evidence="17">
    <name type="scientific">Selaginella moellendorffii</name>
    <name type="common">Spikemoss</name>
    <dbReference type="NCBI Taxonomy" id="88036"/>
    <lineage>
        <taxon>Eukaryota</taxon>
        <taxon>Viridiplantae</taxon>
        <taxon>Streptophyta</taxon>
        <taxon>Embryophyta</taxon>
        <taxon>Tracheophyta</taxon>
        <taxon>Lycopodiopsida</taxon>
        <taxon>Selaginellales</taxon>
        <taxon>Selaginellaceae</taxon>
        <taxon>Selaginella</taxon>
    </lineage>
</organism>
<evidence type="ECO:0000256" key="14">
    <source>
        <dbReference type="RuleBase" id="RU362060"/>
    </source>
</evidence>
<feature type="disulfide bond" evidence="13">
    <location>
        <begin position="27"/>
        <end position="108"/>
    </location>
</feature>
<dbReference type="Gene3D" id="1.10.520.10">
    <property type="match status" value="1"/>
</dbReference>
<dbReference type="GO" id="GO:0006979">
    <property type="term" value="P:response to oxidative stress"/>
    <property type="evidence" value="ECO:0007669"/>
    <property type="project" value="UniProtKB-UniRule"/>
</dbReference>
<dbReference type="PROSITE" id="PS50873">
    <property type="entry name" value="PEROXIDASE_4"/>
    <property type="match status" value="1"/>
</dbReference>
<name>D8RYY3_SELML</name>
<feature type="chain" id="PRO_5005127307" description="Peroxidase" evidence="14">
    <location>
        <begin position="18"/>
        <end position="328"/>
    </location>
</feature>
<feature type="site" description="Transition state stabilizer" evidence="12">
    <location>
        <position position="54"/>
    </location>
</feature>
<feature type="binding site" evidence="11">
    <location>
        <position position="241"/>
    </location>
    <ligand>
        <name>Ca(2+)</name>
        <dbReference type="ChEBI" id="CHEBI:29108"/>
        <label>2</label>
    </ligand>
</feature>
<dbReference type="GO" id="GO:0005576">
    <property type="term" value="C:extracellular region"/>
    <property type="evidence" value="ECO:0007669"/>
    <property type="project" value="UniProtKB-SubCell"/>
</dbReference>
<keyword evidence="11 14" id="KW-0106">Calcium</keyword>
<keyword evidence="14" id="KW-0376">Hydrogen peroxide</keyword>
<accession>D8RYY3</accession>
<keyword evidence="17" id="KW-1185">Reference proteome</keyword>
<evidence type="ECO:0000256" key="2">
    <source>
        <dbReference type="ARBA" id="ARBA00006873"/>
    </source>
</evidence>
<dbReference type="SUPFAM" id="SSF48113">
    <property type="entry name" value="Heme-dependent peroxidases"/>
    <property type="match status" value="1"/>
</dbReference>
<dbReference type="EC" id="1.11.1.7" evidence="14"/>
<dbReference type="PROSITE" id="PS00435">
    <property type="entry name" value="PEROXIDASE_1"/>
    <property type="match status" value="1"/>
</dbReference>
<feature type="binding site" evidence="11">
    <location>
        <position position="68"/>
    </location>
    <ligand>
        <name>Ca(2+)</name>
        <dbReference type="ChEBI" id="CHEBI:29108"/>
        <label>1</label>
    </ligand>
</feature>
<evidence type="ECO:0000313" key="17">
    <source>
        <dbReference type="Proteomes" id="UP000001514"/>
    </source>
</evidence>
<dbReference type="InParanoid" id="D8RYY3"/>
<evidence type="ECO:0000256" key="12">
    <source>
        <dbReference type="PIRSR" id="PIRSR600823-4"/>
    </source>
</evidence>
<dbReference type="FunFam" id="1.10.420.10:FF:000001">
    <property type="entry name" value="Peroxidase"/>
    <property type="match status" value="1"/>
</dbReference>
<feature type="binding site" evidence="11">
    <location>
        <position position="62"/>
    </location>
    <ligand>
        <name>Ca(2+)</name>
        <dbReference type="ChEBI" id="CHEBI:29108"/>
        <label>1</label>
    </ligand>
</feature>
<reference evidence="16 17" key="1">
    <citation type="journal article" date="2011" name="Science">
        <title>The Selaginella genome identifies genetic changes associated with the evolution of vascular plants.</title>
        <authorList>
            <person name="Banks J.A."/>
            <person name="Nishiyama T."/>
            <person name="Hasebe M."/>
            <person name="Bowman J.L."/>
            <person name="Gribskov M."/>
            <person name="dePamphilis C."/>
            <person name="Albert V.A."/>
            <person name="Aono N."/>
            <person name="Aoyama T."/>
            <person name="Ambrose B.A."/>
            <person name="Ashton N.W."/>
            <person name="Axtell M.J."/>
            <person name="Barker E."/>
            <person name="Barker M.S."/>
            <person name="Bennetzen J.L."/>
            <person name="Bonawitz N.D."/>
            <person name="Chapple C."/>
            <person name="Cheng C."/>
            <person name="Correa L.G."/>
            <person name="Dacre M."/>
            <person name="DeBarry J."/>
            <person name="Dreyer I."/>
            <person name="Elias M."/>
            <person name="Engstrom E.M."/>
            <person name="Estelle M."/>
            <person name="Feng L."/>
            <person name="Finet C."/>
            <person name="Floyd S.K."/>
            <person name="Frommer W.B."/>
            <person name="Fujita T."/>
            <person name="Gramzow L."/>
            <person name="Gutensohn M."/>
            <person name="Harholt J."/>
            <person name="Hattori M."/>
            <person name="Heyl A."/>
            <person name="Hirai T."/>
            <person name="Hiwatashi Y."/>
            <person name="Ishikawa M."/>
            <person name="Iwata M."/>
            <person name="Karol K.G."/>
            <person name="Koehler B."/>
            <person name="Kolukisaoglu U."/>
            <person name="Kubo M."/>
            <person name="Kurata T."/>
            <person name="Lalonde S."/>
            <person name="Li K."/>
            <person name="Li Y."/>
            <person name="Litt A."/>
            <person name="Lyons E."/>
            <person name="Manning G."/>
            <person name="Maruyama T."/>
            <person name="Michael T.P."/>
            <person name="Mikami K."/>
            <person name="Miyazaki S."/>
            <person name="Morinaga S."/>
            <person name="Murata T."/>
            <person name="Mueller-Roeber B."/>
            <person name="Nelson D.R."/>
            <person name="Obara M."/>
            <person name="Oguri Y."/>
            <person name="Olmstead R.G."/>
            <person name="Onodera N."/>
            <person name="Petersen B.L."/>
            <person name="Pils B."/>
            <person name="Prigge M."/>
            <person name="Rensing S.A."/>
            <person name="Riano-Pachon D.M."/>
            <person name="Roberts A.W."/>
            <person name="Sato Y."/>
            <person name="Scheller H.V."/>
            <person name="Schulz B."/>
            <person name="Schulz C."/>
            <person name="Shakirov E.V."/>
            <person name="Shibagaki N."/>
            <person name="Shinohara N."/>
            <person name="Shippen D.E."/>
            <person name="Soerensen I."/>
            <person name="Sotooka R."/>
            <person name="Sugimoto N."/>
            <person name="Sugita M."/>
            <person name="Sumikawa N."/>
            <person name="Tanurdzic M."/>
            <person name="Theissen G."/>
            <person name="Ulvskov P."/>
            <person name="Wakazuki S."/>
            <person name="Weng J.K."/>
            <person name="Willats W.W."/>
            <person name="Wipf D."/>
            <person name="Wolf P.G."/>
            <person name="Yang L."/>
            <person name="Zimmer A.D."/>
            <person name="Zhu Q."/>
            <person name="Mitros T."/>
            <person name="Hellsten U."/>
            <person name="Loque D."/>
            <person name="Otillar R."/>
            <person name="Salamov A."/>
            <person name="Schmutz J."/>
            <person name="Shapiro H."/>
            <person name="Lindquist E."/>
            <person name="Lucas S."/>
            <person name="Rokhsar D."/>
            <person name="Grigoriev I.V."/>
        </authorList>
    </citation>
    <scope>NUCLEOTIDE SEQUENCE [LARGE SCALE GENOMIC DNA]</scope>
</reference>
<feature type="disulfide bond" evidence="13">
    <location>
        <begin position="60"/>
        <end position="65"/>
    </location>
</feature>
<keyword evidence="7 11" id="KW-0408">Iron</keyword>
<feature type="disulfide bond" evidence="13">
    <location>
        <begin position="193"/>
        <end position="225"/>
    </location>
</feature>
<dbReference type="InterPro" id="IPR000823">
    <property type="entry name" value="Peroxidase_pln"/>
</dbReference>
<evidence type="ECO:0000256" key="13">
    <source>
        <dbReference type="PIRSR" id="PIRSR600823-5"/>
    </source>
</evidence>
<dbReference type="GO" id="GO:0020037">
    <property type="term" value="F:heme binding"/>
    <property type="evidence" value="ECO:0007669"/>
    <property type="project" value="UniProtKB-UniRule"/>
</dbReference>
<dbReference type="GO" id="GO:0046872">
    <property type="term" value="F:metal ion binding"/>
    <property type="evidence" value="ECO:0007669"/>
    <property type="project" value="UniProtKB-UniRule"/>
</dbReference>
<dbReference type="EMBL" id="GL377595">
    <property type="protein sequence ID" value="EFJ22651.1"/>
    <property type="molecule type" value="Genomic_DNA"/>
</dbReference>
<keyword evidence="8 13" id="KW-1015">Disulfide bond</keyword>
<keyword evidence="5 11" id="KW-0479">Metal-binding</keyword>
<keyword evidence="14" id="KW-0732">Signal</keyword>
<evidence type="ECO:0000256" key="6">
    <source>
        <dbReference type="ARBA" id="ARBA00023002"/>
    </source>
</evidence>
<feature type="disulfide bond" evidence="13">
    <location>
        <begin position="114"/>
        <end position="314"/>
    </location>
</feature>
<keyword evidence="4 14" id="KW-0349">Heme</keyword>
<dbReference type="PRINTS" id="PR00458">
    <property type="entry name" value="PEROXIDASE"/>
</dbReference>
<feature type="binding site" evidence="11">
    <location>
        <position position="64"/>
    </location>
    <ligand>
        <name>Ca(2+)</name>
        <dbReference type="ChEBI" id="CHEBI:29108"/>
        <label>1</label>
    </ligand>
</feature>
<comment type="subcellular location">
    <subcellularLocation>
        <location evidence="14">Secreted</location>
    </subcellularLocation>
</comment>
<feature type="domain" description="Plant heme peroxidase family profile" evidence="15">
    <location>
        <begin position="17"/>
        <end position="318"/>
    </location>
</feature>
<dbReference type="GO" id="GO:0140825">
    <property type="term" value="F:lactoperoxidase activity"/>
    <property type="evidence" value="ECO:0007669"/>
    <property type="project" value="UniProtKB-EC"/>
</dbReference>
<feature type="binding site" evidence="11">
    <location>
        <position position="246"/>
    </location>
    <ligand>
        <name>Ca(2+)</name>
        <dbReference type="ChEBI" id="CHEBI:29108"/>
        <label>2</label>
    </ligand>
</feature>
<comment type="function">
    <text evidence="14">Removal of H(2)O(2), oxidation of toxic reductants, biosynthesis and degradation of lignin, suberization, auxin catabolism, response to environmental stresses such as wounding, pathogen attack and oxidative stress.</text>
</comment>
<feature type="binding site" evidence="11">
    <location>
        <position position="66"/>
    </location>
    <ligand>
        <name>Ca(2+)</name>
        <dbReference type="ChEBI" id="CHEBI:29108"/>
        <label>1</label>
    </ligand>
</feature>
<evidence type="ECO:0000259" key="15">
    <source>
        <dbReference type="PROSITE" id="PS50873"/>
    </source>
</evidence>
<evidence type="ECO:0000256" key="8">
    <source>
        <dbReference type="ARBA" id="ARBA00023157"/>
    </source>
</evidence>
<evidence type="ECO:0000256" key="4">
    <source>
        <dbReference type="ARBA" id="ARBA00022617"/>
    </source>
</evidence>
<keyword evidence="6 14" id="KW-0560">Oxidoreductase</keyword>
<dbReference type="Pfam" id="PF00141">
    <property type="entry name" value="peroxidase"/>
    <property type="match status" value="1"/>
</dbReference>
<comment type="similarity">
    <text evidence="2">Belongs to the peroxidase family. Ascorbate peroxidase subfamily.</text>
</comment>
<evidence type="ECO:0000256" key="10">
    <source>
        <dbReference type="PIRSR" id="PIRSR600823-2"/>
    </source>
</evidence>
<dbReference type="Gene3D" id="1.10.420.10">
    <property type="entry name" value="Peroxidase, domain 2"/>
    <property type="match status" value="1"/>
</dbReference>
<feature type="binding site" description="axial binding residue" evidence="11">
    <location>
        <position position="186"/>
    </location>
    <ligand>
        <name>heme b</name>
        <dbReference type="ChEBI" id="CHEBI:60344"/>
    </ligand>
    <ligandPart>
        <name>Fe</name>
        <dbReference type="ChEBI" id="CHEBI:18248"/>
    </ligandPart>
</feature>
<dbReference type="eggNOG" id="ENOG502QPX7">
    <property type="taxonomic scope" value="Eukaryota"/>
</dbReference>
<evidence type="ECO:0000256" key="11">
    <source>
        <dbReference type="PIRSR" id="PIRSR600823-3"/>
    </source>
</evidence>
<proteinExistence type="inferred from homology"/>